<dbReference type="AlphaFoldDB" id="A0A176ZZM5"/>
<feature type="region of interest" description="Disordered" evidence="1">
    <location>
        <begin position="1"/>
        <end position="59"/>
    </location>
</feature>
<organism evidence="2">
    <name type="scientific">Pseudogymnoascus destructans</name>
    <dbReference type="NCBI Taxonomy" id="655981"/>
    <lineage>
        <taxon>Eukaryota</taxon>
        <taxon>Fungi</taxon>
        <taxon>Dikarya</taxon>
        <taxon>Ascomycota</taxon>
        <taxon>Pezizomycotina</taxon>
        <taxon>Leotiomycetes</taxon>
        <taxon>Thelebolales</taxon>
        <taxon>Thelebolaceae</taxon>
        <taxon>Pseudogymnoascus</taxon>
    </lineage>
</organism>
<sequence>MAHTRSAPLRESMPSAHGVARAPLRSTRTQLVNQPSEKTTLDRYTAPCTASTSAAPPRRRGWAGFDSDVECLAAICGRRRDVHAEEHLCYLPAVSEALGRMGRGGS</sequence>
<feature type="compositionally biased region" description="Low complexity" evidence="1">
    <location>
        <begin position="45"/>
        <end position="56"/>
    </location>
</feature>
<dbReference type="GeneID" id="36291958"/>
<evidence type="ECO:0000313" key="2">
    <source>
        <dbReference type="EMBL" id="OAF54780.1"/>
    </source>
</evidence>
<gene>
    <name evidence="2" type="ORF">VC83_08920</name>
</gene>
<accession>A0A176ZZM5</accession>
<feature type="compositionally biased region" description="Polar residues" evidence="1">
    <location>
        <begin position="26"/>
        <end position="38"/>
    </location>
</feature>
<name>A0A176ZZM5_9PEZI</name>
<proteinExistence type="predicted"/>
<evidence type="ECO:0000256" key="1">
    <source>
        <dbReference type="SAM" id="MobiDB-lite"/>
    </source>
</evidence>
<protein>
    <submittedName>
        <fullName evidence="2">Uncharacterized protein</fullName>
    </submittedName>
</protein>
<reference evidence="2" key="1">
    <citation type="submission" date="2016-03" db="EMBL/GenBank/DDBJ databases">
        <title>Updated assembly of Pseudogymnoascus destructans, the fungus causing white-nose syndrome of bats.</title>
        <authorList>
            <person name="Palmer J.M."/>
            <person name="Drees K.P."/>
            <person name="Foster J.T."/>
            <person name="Lindner D.L."/>
        </authorList>
    </citation>
    <scope>NUCLEOTIDE SEQUENCE [LARGE SCALE GENOMIC DNA]</scope>
    <source>
        <strain evidence="2">20631-21</strain>
    </source>
</reference>
<dbReference type="Proteomes" id="UP000077154">
    <property type="component" value="Unassembled WGS sequence"/>
</dbReference>
<dbReference type="RefSeq" id="XP_024320083.1">
    <property type="nucleotide sequence ID" value="XM_024472461.1"/>
</dbReference>
<dbReference type="EMBL" id="KV441415">
    <property type="protein sequence ID" value="OAF54780.1"/>
    <property type="molecule type" value="Genomic_DNA"/>
</dbReference>